<evidence type="ECO:0000256" key="7">
    <source>
        <dbReference type="ARBA" id="ARBA00022927"/>
    </source>
</evidence>
<evidence type="ECO:0000256" key="1">
    <source>
        <dbReference type="ARBA" id="ARBA00004377"/>
    </source>
</evidence>
<keyword evidence="7 10" id="KW-0653">Protein transport</keyword>
<feature type="domain" description="GspL cytoplasmic actin-ATPase-like" evidence="12">
    <location>
        <begin position="34"/>
        <end position="220"/>
    </location>
</feature>
<evidence type="ECO:0000259" key="13">
    <source>
        <dbReference type="Pfam" id="PF12693"/>
    </source>
</evidence>
<evidence type="ECO:0000256" key="9">
    <source>
        <dbReference type="ARBA" id="ARBA00023136"/>
    </source>
</evidence>
<feature type="transmembrane region" description="Helical" evidence="11">
    <location>
        <begin position="233"/>
        <end position="254"/>
    </location>
</feature>
<dbReference type="GO" id="GO:0015628">
    <property type="term" value="P:protein secretion by the type II secretion system"/>
    <property type="evidence" value="ECO:0007669"/>
    <property type="project" value="InterPro"/>
</dbReference>
<dbReference type="EMBL" id="JACHXI010000006">
    <property type="protein sequence ID" value="MBB3103239.1"/>
    <property type="molecule type" value="Genomic_DNA"/>
</dbReference>
<comment type="subcellular location">
    <subcellularLocation>
        <location evidence="1">Cell inner membrane</location>
        <topology evidence="1">Single-pass membrane protein</topology>
    </subcellularLocation>
</comment>
<dbReference type="Gene3D" id="3.30.420.380">
    <property type="match status" value="1"/>
</dbReference>
<evidence type="ECO:0000256" key="5">
    <source>
        <dbReference type="ARBA" id="ARBA00022519"/>
    </source>
</evidence>
<dbReference type="GO" id="GO:0005886">
    <property type="term" value="C:plasma membrane"/>
    <property type="evidence" value="ECO:0007669"/>
    <property type="project" value="UniProtKB-SubCell"/>
</dbReference>
<evidence type="ECO:0000313" key="14">
    <source>
        <dbReference type="EMBL" id="MBB3103239.1"/>
    </source>
</evidence>
<evidence type="ECO:0000256" key="11">
    <source>
        <dbReference type="SAM" id="Phobius"/>
    </source>
</evidence>
<dbReference type="PIRSF" id="PIRSF015761">
    <property type="entry name" value="Protein_L"/>
    <property type="match status" value="1"/>
</dbReference>
<dbReference type="AlphaFoldDB" id="A0A839T2M2"/>
<evidence type="ECO:0000313" key="15">
    <source>
        <dbReference type="Proteomes" id="UP000549250"/>
    </source>
</evidence>
<dbReference type="GO" id="GO:0015627">
    <property type="term" value="C:type II protein secretion system complex"/>
    <property type="evidence" value="ECO:0007669"/>
    <property type="project" value="InterPro"/>
</dbReference>
<accession>A0A839T2M2</accession>
<keyword evidence="8 11" id="KW-1133">Transmembrane helix</keyword>
<organism evidence="14 15">
    <name type="scientific">Azomonas macrocytogenes</name>
    <name type="common">Azotobacter macrocytogenes</name>
    <dbReference type="NCBI Taxonomy" id="69962"/>
    <lineage>
        <taxon>Bacteria</taxon>
        <taxon>Pseudomonadati</taxon>
        <taxon>Pseudomonadota</taxon>
        <taxon>Gammaproteobacteria</taxon>
        <taxon>Pseudomonadales</taxon>
        <taxon>Pseudomonadaceae</taxon>
        <taxon>Azomonas</taxon>
    </lineage>
</organism>
<dbReference type="Gene3D" id="3.30.1360.100">
    <property type="entry name" value="General secretion pathway protein M, EpsM"/>
    <property type="match status" value="1"/>
</dbReference>
<proteinExistence type="inferred from homology"/>
<sequence>MDMLFLPADAGTRLTAETPVYWLPDDGPGATLNLTECAAAARGPLALVIPVESCSFFAVQLPTRKARWVEQATAYAVEELLAENVDELHLARGELLADGRNRVVAIRRSLLAHWLGQLNVLGLEATTIHVDADLLPREATQLLFLGTRGLLGGSQEVRLAFATANWPLLAEQCPQPRHAQGTTAEPPEQVETYHLLDEPYRWLAAGRAAAVNLAQGEFATRSTGQGLDRWKPVLALLGLLLLIQLGFTLGQSWYLRHQGDRYADASLAQYRELFPEDHRIINLRTQFDEHLNMTTQSSANFLGLLEQTAMVIAAGTPVVIQQLDYNLQGGGLVLQVSAPDFATLEQFRQQLGENGQAVQLGSANRDGNLVSARVTIGG</sequence>
<evidence type="ECO:0000256" key="8">
    <source>
        <dbReference type="ARBA" id="ARBA00022989"/>
    </source>
</evidence>
<feature type="domain" description="GspL periplasmic" evidence="13">
    <location>
        <begin position="226"/>
        <end position="377"/>
    </location>
</feature>
<dbReference type="CDD" id="cd24017">
    <property type="entry name" value="ASKHA_T2SSL_N"/>
    <property type="match status" value="1"/>
</dbReference>
<dbReference type="RefSeq" id="WP_183166184.1">
    <property type="nucleotide sequence ID" value="NZ_JACHXI010000006.1"/>
</dbReference>
<reference evidence="14 15" key="1">
    <citation type="submission" date="2020-08" db="EMBL/GenBank/DDBJ databases">
        <title>Genomic Encyclopedia of Type Strains, Phase III (KMG-III): the genomes of soil and plant-associated and newly described type strains.</title>
        <authorList>
            <person name="Whitman W."/>
        </authorList>
    </citation>
    <scope>NUCLEOTIDE SEQUENCE [LARGE SCALE GENOMIC DNA]</scope>
    <source>
        <strain evidence="14 15">CECT 4462</strain>
    </source>
</reference>
<dbReference type="InterPro" id="IPR043129">
    <property type="entry name" value="ATPase_NBD"/>
</dbReference>
<keyword evidence="5" id="KW-0997">Cell inner membrane</keyword>
<dbReference type="Proteomes" id="UP000549250">
    <property type="component" value="Unassembled WGS sequence"/>
</dbReference>
<evidence type="ECO:0000256" key="4">
    <source>
        <dbReference type="ARBA" id="ARBA00022475"/>
    </source>
</evidence>
<keyword evidence="6 11" id="KW-0812">Transmembrane</keyword>
<dbReference type="InterPro" id="IPR025691">
    <property type="entry name" value="GspL_pp_dom"/>
</dbReference>
<dbReference type="NCBIfam" id="TIGR01709">
    <property type="entry name" value="typeII_sec_gspL"/>
    <property type="match status" value="1"/>
</dbReference>
<gene>
    <name evidence="14" type="ORF">FHR87_001634</name>
</gene>
<dbReference type="InterPro" id="IPR007812">
    <property type="entry name" value="T2SS_protein-GspL"/>
</dbReference>
<dbReference type="InterPro" id="IPR024230">
    <property type="entry name" value="GspL_cyto_dom"/>
</dbReference>
<evidence type="ECO:0000256" key="3">
    <source>
        <dbReference type="ARBA" id="ARBA00022448"/>
    </source>
</evidence>
<keyword evidence="3 10" id="KW-0813">Transport</keyword>
<comment type="similarity">
    <text evidence="2 10">Belongs to the GSP L family.</text>
</comment>
<comment type="function">
    <text evidence="10">Inner membrane component of the type II secretion system required for the energy-dependent secretion of extracellular factors such as proteases and toxins from the periplasm.</text>
</comment>
<evidence type="ECO:0000256" key="10">
    <source>
        <dbReference type="PIRNR" id="PIRNR015761"/>
    </source>
</evidence>
<dbReference type="Pfam" id="PF05134">
    <property type="entry name" value="T2SSL"/>
    <property type="match status" value="1"/>
</dbReference>
<evidence type="ECO:0000256" key="6">
    <source>
        <dbReference type="ARBA" id="ARBA00022692"/>
    </source>
</evidence>
<keyword evidence="15" id="KW-1185">Reference proteome</keyword>
<protein>
    <recommendedName>
        <fullName evidence="10">Type II secretion system protein L</fullName>
        <shortName evidence="10">T2SS protein L</shortName>
    </recommendedName>
</protein>
<keyword evidence="9 11" id="KW-0472">Membrane</keyword>
<keyword evidence="4" id="KW-1003">Cell membrane</keyword>
<comment type="caution">
    <text evidence="14">The sequence shown here is derived from an EMBL/GenBank/DDBJ whole genome shotgun (WGS) entry which is preliminary data.</text>
</comment>
<dbReference type="Pfam" id="PF12693">
    <property type="entry name" value="GspL_C"/>
    <property type="match status" value="1"/>
</dbReference>
<dbReference type="SUPFAM" id="SSF53067">
    <property type="entry name" value="Actin-like ATPase domain"/>
    <property type="match status" value="1"/>
</dbReference>
<evidence type="ECO:0000259" key="12">
    <source>
        <dbReference type="Pfam" id="PF05134"/>
    </source>
</evidence>
<name>A0A839T2M2_AZOMA</name>
<evidence type="ECO:0000256" key="2">
    <source>
        <dbReference type="ARBA" id="ARBA00005318"/>
    </source>
</evidence>
<dbReference type="GO" id="GO:0009276">
    <property type="term" value="C:Gram-negative-bacterium-type cell wall"/>
    <property type="evidence" value="ECO:0007669"/>
    <property type="project" value="InterPro"/>
</dbReference>